<proteinExistence type="predicted"/>
<keyword evidence="2" id="KW-0238">DNA-binding</keyword>
<dbReference type="PROSITE" id="PS50977">
    <property type="entry name" value="HTH_TETR_2"/>
    <property type="match status" value="1"/>
</dbReference>
<dbReference type="SUPFAM" id="SSF48498">
    <property type="entry name" value="Tetracyclin repressor-like, C-terminal domain"/>
    <property type="match status" value="1"/>
</dbReference>
<accession>A0A3B0RMP0</accession>
<evidence type="ECO:0000256" key="2">
    <source>
        <dbReference type="ARBA" id="ARBA00023125"/>
    </source>
</evidence>
<sequence>MGAAGFHNLYHRNLTVSRLTGRIWAMTEKAPADKSYHHDDLRQKLIDATRDMIRNGGVEAVSLRKLAERVGVSRTAAYHYFRDKNILLCTLAEEGFILWRDTADKIFLDDGISHEGRYRAYIRWYMTNALDNAEYYDLMFGRVIWKQNTATDSLKKIAYDVFQKQVEVTRQWQNHGVLPAGEDSLRLAQVTWGMLHGLARLLIDGIYSDDSHIDEMCDCAASLLIYQDPKNKEEQ</sequence>
<keyword evidence="3" id="KW-0804">Transcription</keyword>
<dbReference type="InterPro" id="IPR009057">
    <property type="entry name" value="Homeodomain-like_sf"/>
</dbReference>
<dbReference type="InterPro" id="IPR001647">
    <property type="entry name" value="HTH_TetR"/>
</dbReference>
<gene>
    <name evidence="5" type="ORF">MNBD_ALPHA01-467</name>
</gene>
<dbReference type="Gene3D" id="1.10.357.10">
    <property type="entry name" value="Tetracycline Repressor, domain 2"/>
    <property type="match status" value="1"/>
</dbReference>
<protein>
    <submittedName>
        <fullName evidence="5">Transcriptional regulator, AcrR family</fullName>
    </submittedName>
</protein>
<dbReference type="PANTHER" id="PTHR30055:SF234">
    <property type="entry name" value="HTH-TYPE TRANSCRIPTIONAL REGULATOR BETI"/>
    <property type="match status" value="1"/>
</dbReference>
<dbReference type="InterPro" id="IPR036271">
    <property type="entry name" value="Tet_transcr_reg_TetR-rel_C_sf"/>
</dbReference>
<dbReference type="SUPFAM" id="SSF46689">
    <property type="entry name" value="Homeodomain-like"/>
    <property type="match status" value="1"/>
</dbReference>
<dbReference type="PANTHER" id="PTHR30055">
    <property type="entry name" value="HTH-TYPE TRANSCRIPTIONAL REGULATOR RUTR"/>
    <property type="match status" value="1"/>
</dbReference>
<evidence type="ECO:0000256" key="1">
    <source>
        <dbReference type="ARBA" id="ARBA00023015"/>
    </source>
</evidence>
<dbReference type="GO" id="GO:0000976">
    <property type="term" value="F:transcription cis-regulatory region binding"/>
    <property type="evidence" value="ECO:0007669"/>
    <property type="project" value="TreeGrafter"/>
</dbReference>
<dbReference type="InterPro" id="IPR050109">
    <property type="entry name" value="HTH-type_TetR-like_transc_reg"/>
</dbReference>
<dbReference type="InterPro" id="IPR023772">
    <property type="entry name" value="DNA-bd_HTH_TetR-type_CS"/>
</dbReference>
<keyword evidence="1" id="KW-0805">Transcription regulation</keyword>
<evidence type="ECO:0000256" key="3">
    <source>
        <dbReference type="ARBA" id="ARBA00023163"/>
    </source>
</evidence>
<dbReference type="AlphaFoldDB" id="A0A3B0RMP0"/>
<name>A0A3B0RMP0_9ZZZZ</name>
<evidence type="ECO:0000259" key="4">
    <source>
        <dbReference type="PROSITE" id="PS50977"/>
    </source>
</evidence>
<dbReference type="Pfam" id="PF13305">
    <property type="entry name" value="TetR_C_33"/>
    <property type="match status" value="1"/>
</dbReference>
<organism evidence="5">
    <name type="scientific">hydrothermal vent metagenome</name>
    <dbReference type="NCBI Taxonomy" id="652676"/>
    <lineage>
        <taxon>unclassified sequences</taxon>
        <taxon>metagenomes</taxon>
        <taxon>ecological metagenomes</taxon>
    </lineage>
</organism>
<reference evidence="5" key="1">
    <citation type="submission" date="2018-06" db="EMBL/GenBank/DDBJ databases">
        <authorList>
            <person name="Zhirakovskaya E."/>
        </authorList>
    </citation>
    <scope>NUCLEOTIDE SEQUENCE</scope>
</reference>
<evidence type="ECO:0000313" key="5">
    <source>
        <dbReference type="EMBL" id="VAV92701.1"/>
    </source>
</evidence>
<dbReference type="Pfam" id="PF00440">
    <property type="entry name" value="TetR_N"/>
    <property type="match status" value="1"/>
</dbReference>
<dbReference type="PRINTS" id="PR00455">
    <property type="entry name" value="HTHTETR"/>
</dbReference>
<dbReference type="EMBL" id="UOEJ01000037">
    <property type="protein sequence ID" value="VAV92701.1"/>
    <property type="molecule type" value="Genomic_DNA"/>
</dbReference>
<dbReference type="GO" id="GO:0003700">
    <property type="term" value="F:DNA-binding transcription factor activity"/>
    <property type="evidence" value="ECO:0007669"/>
    <property type="project" value="TreeGrafter"/>
</dbReference>
<dbReference type="InterPro" id="IPR025996">
    <property type="entry name" value="MT1864/Rv1816-like_C"/>
</dbReference>
<dbReference type="PROSITE" id="PS01081">
    <property type="entry name" value="HTH_TETR_1"/>
    <property type="match status" value="1"/>
</dbReference>
<feature type="domain" description="HTH tetR-type" evidence="4">
    <location>
        <begin position="39"/>
        <end position="99"/>
    </location>
</feature>